<dbReference type="InterPro" id="IPR050475">
    <property type="entry name" value="Prenyltransferase_related"/>
</dbReference>
<evidence type="ECO:0000313" key="7">
    <source>
        <dbReference type="EMBL" id="GGA83706.1"/>
    </source>
</evidence>
<dbReference type="EMBL" id="BMJC01000001">
    <property type="protein sequence ID" value="GGA83706.1"/>
    <property type="molecule type" value="Genomic_DNA"/>
</dbReference>
<dbReference type="GO" id="GO:0016020">
    <property type="term" value="C:membrane"/>
    <property type="evidence" value="ECO:0007669"/>
    <property type="project" value="UniProtKB-SubCell"/>
</dbReference>
<feature type="transmembrane region" description="Helical" evidence="6">
    <location>
        <begin position="228"/>
        <end position="254"/>
    </location>
</feature>
<sequence>MPQLLRAFFRLIRWPNLVFIFLTQLLFYYCILLPCFAYGNPGGEYPHKLSPLLFYLLALSSILIAAAGYTINDYFDLNIDRVNKPKRMVVEKVIKRRWTILWHWIFSGIGVLLGFYVSWVLRNPLVGLANVGCVGLLWFYSTTFKRKLLIGNVIISLLTAWVILVLWVCEVRITGDAVYREIISRLFKFAIVYGSFAFIISLVREVVKDIEDMEGDAKYGCRTMPIVWGVNVAKVFAGTWMAVLIGALIIFQFYVLQKAWWPLTLYSAVLLDIPSAWVLRKLYEAQTKAQYHRLSNMIKGIMLAGILSMLMLKLV</sequence>
<feature type="transmembrane region" description="Helical" evidence="6">
    <location>
        <begin position="291"/>
        <end position="312"/>
    </location>
</feature>
<evidence type="ECO:0000313" key="8">
    <source>
        <dbReference type="Proteomes" id="UP000607559"/>
    </source>
</evidence>
<proteinExistence type="predicted"/>
<dbReference type="CDD" id="cd13961">
    <property type="entry name" value="PT_UbiA_DGGGPS"/>
    <property type="match status" value="1"/>
</dbReference>
<protein>
    <submittedName>
        <fullName evidence="7">Prenyltransferase</fullName>
    </submittedName>
</protein>
<dbReference type="RefSeq" id="WP_188927909.1">
    <property type="nucleotide sequence ID" value="NZ_BMJC01000001.1"/>
</dbReference>
<evidence type="ECO:0000256" key="5">
    <source>
        <dbReference type="ARBA" id="ARBA00023136"/>
    </source>
</evidence>
<keyword evidence="4 6" id="KW-1133">Transmembrane helix</keyword>
<keyword evidence="8" id="KW-1185">Reference proteome</keyword>
<accession>A0A8J2U7F2</accession>
<comment type="caution">
    <text evidence="7">The sequence shown here is derived from an EMBL/GenBank/DDBJ whole genome shotgun (WGS) entry which is preliminary data.</text>
</comment>
<reference evidence="7" key="2">
    <citation type="submission" date="2020-09" db="EMBL/GenBank/DDBJ databases">
        <authorList>
            <person name="Sun Q."/>
            <person name="Zhou Y."/>
        </authorList>
    </citation>
    <scope>NUCLEOTIDE SEQUENCE</scope>
    <source>
        <strain evidence="7">CGMCC 1.15448</strain>
    </source>
</reference>
<name>A0A8J2U7F2_9BACT</name>
<keyword evidence="2" id="KW-1003">Cell membrane</keyword>
<evidence type="ECO:0000256" key="3">
    <source>
        <dbReference type="ARBA" id="ARBA00022692"/>
    </source>
</evidence>
<comment type="subcellular location">
    <subcellularLocation>
        <location evidence="1">Membrane</location>
        <topology evidence="1">Multi-pass membrane protein</topology>
    </subcellularLocation>
</comment>
<gene>
    <name evidence="7" type="ORF">GCM10011511_03530</name>
</gene>
<dbReference type="Gene3D" id="1.20.120.1780">
    <property type="entry name" value="UbiA prenyltransferase"/>
    <property type="match status" value="1"/>
</dbReference>
<feature type="transmembrane region" description="Helical" evidence="6">
    <location>
        <begin position="260"/>
        <end position="279"/>
    </location>
</feature>
<dbReference type="Pfam" id="PF01040">
    <property type="entry name" value="UbiA"/>
    <property type="match status" value="1"/>
</dbReference>
<dbReference type="PANTHER" id="PTHR42723">
    <property type="entry name" value="CHLOROPHYLL SYNTHASE"/>
    <property type="match status" value="1"/>
</dbReference>
<dbReference type="PANTHER" id="PTHR42723:SF1">
    <property type="entry name" value="CHLOROPHYLL SYNTHASE, CHLOROPLASTIC"/>
    <property type="match status" value="1"/>
</dbReference>
<keyword evidence="5 6" id="KW-0472">Membrane</keyword>
<feature type="transmembrane region" description="Helical" evidence="6">
    <location>
        <begin position="16"/>
        <end position="40"/>
    </location>
</feature>
<feature type="transmembrane region" description="Helical" evidence="6">
    <location>
        <begin position="98"/>
        <end position="119"/>
    </location>
</feature>
<dbReference type="Gene3D" id="1.10.357.140">
    <property type="entry name" value="UbiA prenyltransferase"/>
    <property type="match status" value="1"/>
</dbReference>
<reference evidence="7" key="1">
    <citation type="journal article" date="2014" name="Int. J. Syst. Evol. Microbiol.">
        <title>Complete genome sequence of Corynebacterium casei LMG S-19264T (=DSM 44701T), isolated from a smear-ripened cheese.</title>
        <authorList>
            <consortium name="US DOE Joint Genome Institute (JGI-PGF)"/>
            <person name="Walter F."/>
            <person name="Albersmeier A."/>
            <person name="Kalinowski J."/>
            <person name="Ruckert C."/>
        </authorList>
    </citation>
    <scope>NUCLEOTIDE SEQUENCE</scope>
    <source>
        <strain evidence="7">CGMCC 1.15448</strain>
    </source>
</reference>
<evidence type="ECO:0000256" key="1">
    <source>
        <dbReference type="ARBA" id="ARBA00004141"/>
    </source>
</evidence>
<evidence type="ECO:0000256" key="6">
    <source>
        <dbReference type="SAM" id="Phobius"/>
    </source>
</evidence>
<feature type="transmembrane region" description="Helical" evidence="6">
    <location>
        <begin position="125"/>
        <end position="141"/>
    </location>
</feature>
<evidence type="ECO:0000256" key="4">
    <source>
        <dbReference type="ARBA" id="ARBA00022989"/>
    </source>
</evidence>
<feature type="transmembrane region" description="Helical" evidence="6">
    <location>
        <begin position="52"/>
        <end position="77"/>
    </location>
</feature>
<dbReference type="InterPro" id="IPR000537">
    <property type="entry name" value="UbiA_prenyltransferase"/>
</dbReference>
<keyword evidence="3 6" id="KW-0812">Transmembrane</keyword>
<evidence type="ECO:0000256" key="2">
    <source>
        <dbReference type="ARBA" id="ARBA00022475"/>
    </source>
</evidence>
<dbReference type="GO" id="GO:0016765">
    <property type="term" value="F:transferase activity, transferring alkyl or aryl (other than methyl) groups"/>
    <property type="evidence" value="ECO:0007669"/>
    <property type="project" value="InterPro"/>
</dbReference>
<feature type="transmembrane region" description="Helical" evidence="6">
    <location>
        <begin position="187"/>
        <end position="207"/>
    </location>
</feature>
<dbReference type="NCBIfam" id="NF009513">
    <property type="entry name" value="PRK12872.1-3"/>
    <property type="match status" value="1"/>
</dbReference>
<organism evidence="7 8">
    <name type="scientific">Puia dinghuensis</name>
    <dbReference type="NCBI Taxonomy" id="1792502"/>
    <lineage>
        <taxon>Bacteria</taxon>
        <taxon>Pseudomonadati</taxon>
        <taxon>Bacteroidota</taxon>
        <taxon>Chitinophagia</taxon>
        <taxon>Chitinophagales</taxon>
        <taxon>Chitinophagaceae</taxon>
        <taxon>Puia</taxon>
    </lineage>
</organism>
<dbReference type="Proteomes" id="UP000607559">
    <property type="component" value="Unassembled WGS sequence"/>
</dbReference>
<dbReference type="AlphaFoldDB" id="A0A8J2U7F2"/>
<feature type="transmembrane region" description="Helical" evidence="6">
    <location>
        <begin position="148"/>
        <end position="167"/>
    </location>
</feature>
<dbReference type="InterPro" id="IPR044878">
    <property type="entry name" value="UbiA_sf"/>
</dbReference>